<name>A0A6P8ZJE7_THRPL</name>
<dbReference type="PROSITE" id="PS50181">
    <property type="entry name" value="FBOX"/>
    <property type="match status" value="1"/>
</dbReference>
<evidence type="ECO:0000313" key="4">
    <source>
        <dbReference type="Proteomes" id="UP000515158"/>
    </source>
</evidence>
<dbReference type="Gene3D" id="1.20.1280.50">
    <property type="match status" value="1"/>
</dbReference>
<dbReference type="Pfam" id="PF12937">
    <property type="entry name" value="F-box-like"/>
    <property type="match status" value="1"/>
</dbReference>
<dbReference type="GeneID" id="117641749"/>
<dbReference type="InterPro" id="IPR001810">
    <property type="entry name" value="F-box_dom"/>
</dbReference>
<feature type="compositionally biased region" description="Polar residues" evidence="2">
    <location>
        <begin position="23"/>
        <end position="36"/>
    </location>
</feature>
<dbReference type="AlphaFoldDB" id="A0A6P8ZJE7"/>
<accession>A0A6P8ZJE7</accession>
<reference evidence="5 6" key="1">
    <citation type="submission" date="2025-04" db="UniProtKB">
        <authorList>
            <consortium name="RefSeq"/>
        </authorList>
    </citation>
    <scope>IDENTIFICATION</scope>
    <source>
        <tissue evidence="5 6">Total insect</tissue>
    </source>
</reference>
<proteinExistence type="predicted"/>
<dbReference type="Gene3D" id="3.80.10.10">
    <property type="entry name" value="Ribonuclease Inhibitor"/>
    <property type="match status" value="1"/>
</dbReference>
<organism evidence="5">
    <name type="scientific">Thrips palmi</name>
    <name type="common">Melon thrips</name>
    <dbReference type="NCBI Taxonomy" id="161013"/>
    <lineage>
        <taxon>Eukaryota</taxon>
        <taxon>Metazoa</taxon>
        <taxon>Ecdysozoa</taxon>
        <taxon>Arthropoda</taxon>
        <taxon>Hexapoda</taxon>
        <taxon>Insecta</taxon>
        <taxon>Pterygota</taxon>
        <taxon>Neoptera</taxon>
        <taxon>Paraneoptera</taxon>
        <taxon>Thysanoptera</taxon>
        <taxon>Terebrantia</taxon>
        <taxon>Thripoidea</taxon>
        <taxon>Thripidae</taxon>
        <taxon>Thrips</taxon>
    </lineage>
</organism>
<dbReference type="InterPro" id="IPR032675">
    <property type="entry name" value="LRR_dom_sf"/>
</dbReference>
<feature type="region of interest" description="Disordered" evidence="2">
    <location>
        <begin position="1"/>
        <end position="36"/>
    </location>
</feature>
<dbReference type="InterPro" id="IPR036047">
    <property type="entry name" value="F-box-like_dom_sf"/>
</dbReference>
<dbReference type="PANTHER" id="PTHR38926">
    <property type="entry name" value="F-BOX DOMAIN CONTAINING PROTEIN, EXPRESSED"/>
    <property type="match status" value="1"/>
</dbReference>
<dbReference type="InterPro" id="IPR006553">
    <property type="entry name" value="Leu-rich_rpt_Cys-con_subtyp"/>
</dbReference>
<dbReference type="PANTHER" id="PTHR38926:SF72">
    <property type="entry name" value="IM:7136021-RELATED"/>
    <property type="match status" value="1"/>
</dbReference>
<evidence type="ECO:0000313" key="6">
    <source>
        <dbReference type="RefSeq" id="XP_034235225.1"/>
    </source>
</evidence>
<dbReference type="Proteomes" id="UP000515158">
    <property type="component" value="Unplaced"/>
</dbReference>
<evidence type="ECO:0000259" key="3">
    <source>
        <dbReference type="PROSITE" id="PS50181"/>
    </source>
</evidence>
<dbReference type="SMART" id="SM00367">
    <property type="entry name" value="LRR_CC"/>
    <property type="match status" value="4"/>
</dbReference>
<evidence type="ECO:0000256" key="2">
    <source>
        <dbReference type="SAM" id="MobiDB-lite"/>
    </source>
</evidence>
<dbReference type="SUPFAM" id="SSF52047">
    <property type="entry name" value="RNI-like"/>
    <property type="match status" value="1"/>
</dbReference>
<evidence type="ECO:0000313" key="5">
    <source>
        <dbReference type="RefSeq" id="XP_034235224.1"/>
    </source>
</evidence>
<dbReference type="RefSeq" id="XP_034235225.1">
    <property type="nucleotide sequence ID" value="XM_034379334.1"/>
</dbReference>
<dbReference type="SUPFAM" id="SSF81383">
    <property type="entry name" value="F-box domain"/>
    <property type="match status" value="1"/>
</dbReference>
<dbReference type="SMART" id="SM00256">
    <property type="entry name" value="FBOX"/>
    <property type="match status" value="1"/>
</dbReference>
<evidence type="ECO:0000256" key="1">
    <source>
        <dbReference type="ARBA" id="ARBA00022786"/>
    </source>
</evidence>
<dbReference type="RefSeq" id="XP_034235224.1">
    <property type="nucleotide sequence ID" value="XM_034379333.1"/>
</dbReference>
<gene>
    <name evidence="5 6" type="primary">LOC117641749</name>
</gene>
<keyword evidence="1" id="KW-0833">Ubl conjugation pathway</keyword>
<protein>
    <submittedName>
        <fullName evidence="5 6">Uncharacterized protein LOC117641749 isoform X1</fullName>
    </submittedName>
</protein>
<keyword evidence="4" id="KW-1185">Reference proteome</keyword>
<dbReference type="OrthoDB" id="10257471at2759"/>
<feature type="domain" description="F-box" evidence="3">
    <location>
        <begin position="297"/>
        <end position="344"/>
    </location>
</feature>
<sequence length="722" mass="79879">MTGAMTTVTRSKKRRCVEAQGSAGHTESSIQPNCSQTAGPVNSGIYGRLELMGAPSKSVEKPLQLEEKDCHLISFAPRSNNPVGVVGASSSTEPSRIMRCELPARSRRSISPLASSSTIKSMDVNETQQAARLMRCTLPAQPIHPFPVSLASCSSSQCDDLNESQVVPPARIMRSAGSSRSKIARCTAPTTSESALLQGDVIANINSTPEDEVKQQTRPSEVLPICMSEVVADPESLKCREGQSSYPLRALKIVPKYHDNGFGIAAKPKVKPHTVKEDVIKTNDMCSGYGRSTEFDNSPINFLPNEIFCMIFSYLPQLELLRTCSRVCHRWRSIAMTPTLWQTLCIRGQDVPIEIVRGCIKQSSMLKSITIKDRQDIDAILPVLHQQSKRLESVNLIRCRPCDASKRNLHAKYLYPFLRKGQLHNLNLKGTDYKSRKFYQMLSGLPSLEKLNISCSKSISPQILVEIAKQKNLKVFKNKWHSNSIYHGPKSMTIQLPGKIDEWSNAYSQLFHNAGRNLTTLEFYAAGISNAALLSLSNCKKLKKLFIYNANCFGSESMAAVCNLPELQELLIHNAKLKAVDVLDTFQNGNLSGLQCLHLNECVQMTSNEDVSADACLKMLAEKCAQLKHLSFTKCCSVSDDGVQSVLRNCPKLESLDLNGAHGVSGQSFLEIPNHTPHLKLLITEENCSEQKSEVLKTLIEKHGINVSTVSTWKHRCTPHLL</sequence>
<dbReference type="KEGG" id="tpal:117641749"/>